<gene>
    <name evidence="1" type="ORF">OSO01_25010</name>
</gene>
<sequence>MIILIFIINLDIKYQLFNWICCHGYRNVYTKDKRIDKKIGSDNYEEKSTV</sequence>
<reference evidence="1 2" key="1">
    <citation type="submission" date="2019-07" db="EMBL/GenBank/DDBJ databases">
        <title>Whole genome shotgun sequence of Oceanobacillus sojae NBRC 105379.</title>
        <authorList>
            <person name="Hosoyama A."/>
            <person name="Uohara A."/>
            <person name="Ohji S."/>
            <person name="Ichikawa N."/>
        </authorList>
    </citation>
    <scope>NUCLEOTIDE SEQUENCE [LARGE SCALE GENOMIC DNA]</scope>
    <source>
        <strain evidence="1 2">NBRC 105379</strain>
    </source>
</reference>
<evidence type="ECO:0000313" key="2">
    <source>
        <dbReference type="Proteomes" id="UP000321558"/>
    </source>
</evidence>
<evidence type="ECO:0000313" key="1">
    <source>
        <dbReference type="EMBL" id="GEN87762.1"/>
    </source>
</evidence>
<keyword evidence="2" id="KW-1185">Reference proteome</keyword>
<accession>A0A511ZJY0</accession>
<name>A0A511ZJY0_9BACI</name>
<proteinExistence type="predicted"/>
<comment type="caution">
    <text evidence="1">The sequence shown here is derived from an EMBL/GenBank/DDBJ whole genome shotgun (WGS) entry which is preliminary data.</text>
</comment>
<protein>
    <submittedName>
        <fullName evidence="1">Uncharacterized protein</fullName>
    </submittedName>
</protein>
<organism evidence="1 2">
    <name type="scientific">Oceanobacillus sojae</name>
    <dbReference type="NCBI Taxonomy" id="582851"/>
    <lineage>
        <taxon>Bacteria</taxon>
        <taxon>Bacillati</taxon>
        <taxon>Bacillota</taxon>
        <taxon>Bacilli</taxon>
        <taxon>Bacillales</taxon>
        <taxon>Bacillaceae</taxon>
        <taxon>Oceanobacillus</taxon>
    </lineage>
</organism>
<dbReference type="Proteomes" id="UP000321558">
    <property type="component" value="Unassembled WGS sequence"/>
</dbReference>
<dbReference type="EMBL" id="BJYM01000010">
    <property type="protein sequence ID" value="GEN87762.1"/>
    <property type="molecule type" value="Genomic_DNA"/>
</dbReference>
<dbReference type="AlphaFoldDB" id="A0A511ZJY0"/>